<dbReference type="Proteomes" id="UP001320119">
    <property type="component" value="Chromosome"/>
</dbReference>
<dbReference type="GO" id="GO:0015628">
    <property type="term" value="P:protein secretion by the type II secretion system"/>
    <property type="evidence" value="ECO:0007669"/>
    <property type="project" value="InterPro"/>
</dbReference>
<keyword evidence="8 11" id="KW-0472">Membrane</keyword>
<evidence type="ECO:0000256" key="2">
    <source>
        <dbReference type="ARBA" id="ARBA00021549"/>
    </source>
</evidence>
<dbReference type="NCBIfam" id="TIGR02532">
    <property type="entry name" value="IV_pilin_GFxxxE"/>
    <property type="match status" value="1"/>
</dbReference>
<evidence type="ECO:0000256" key="11">
    <source>
        <dbReference type="SAM" id="Phobius"/>
    </source>
</evidence>
<keyword evidence="7 11" id="KW-1133">Transmembrane helix</keyword>
<evidence type="ECO:0000256" key="4">
    <source>
        <dbReference type="ARBA" id="ARBA00022481"/>
    </source>
</evidence>
<dbReference type="SUPFAM" id="SSF54523">
    <property type="entry name" value="Pili subunits"/>
    <property type="match status" value="1"/>
</dbReference>
<dbReference type="InterPro" id="IPR045584">
    <property type="entry name" value="Pilin-like"/>
</dbReference>
<dbReference type="KEGG" id="marq:MARGE09_P0082"/>
<dbReference type="GO" id="GO:0005886">
    <property type="term" value="C:plasma membrane"/>
    <property type="evidence" value="ECO:0007669"/>
    <property type="project" value="UniProtKB-SubCell"/>
</dbReference>
<evidence type="ECO:0000256" key="9">
    <source>
        <dbReference type="ARBA" id="ARBA00025772"/>
    </source>
</evidence>
<name>A0AAN2BIG7_9GAMM</name>
<evidence type="ECO:0000313" key="14">
    <source>
        <dbReference type="Proteomes" id="UP001320119"/>
    </source>
</evidence>
<dbReference type="Pfam" id="PF12019">
    <property type="entry name" value="GspH"/>
    <property type="match status" value="1"/>
</dbReference>
<evidence type="ECO:0000256" key="6">
    <source>
        <dbReference type="ARBA" id="ARBA00022692"/>
    </source>
</evidence>
<evidence type="ECO:0000256" key="5">
    <source>
        <dbReference type="ARBA" id="ARBA00022519"/>
    </source>
</evidence>
<feature type="transmembrane region" description="Helical" evidence="11">
    <location>
        <begin position="6"/>
        <end position="28"/>
    </location>
</feature>
<dbReference type="Gene3D" id="3.55.40.10">
    <property type="entry name" value="minor pseudopilin epsh domain"/>
    <property type="match status" value="1"/>
</dbReference>
<dbReference type="RefSeq" id="WP_236985362.1">
    <property type="nucleotide sequence ID" value="NZ_AP023086.1"/>
</dbReference>
<dbReference type="EMBL" id="AP023086">
    <property type="protein sequence ID" value="BCD95883.1"/>
    <property type="molecule type" value="Genomic_DNA"/>
</dbReference>
<evidence type="ECO:0000256" key="10">
    <source>
        <dbReference type="ARBA" id="ARBA00030775"/>
    </source>
</evidence>
<keyword evidence="3" id="KW-1003">Cell membrane</keyword>
<organism evidence="13 14">
    <name type="scientific">Marinagarivorans cellulosilyticus</name>
    <dbReference type="NCBI Taxonomy" id="2721545"/>
    <lineage>
        <taxon>Bacteria</taxon>
        <taxon>Pseudomonadati</taxon>
        <taxon>Pseudomonadota</taxon>
        <taxon>Gammaproteobacteria</taxon>
        <taxon>Cellvibrionales</taxon>
        <taxon>Cellvibrionaceae</taxon>
        <taxon>Marinagarivorans</taxon>
    </lineage>
</organism>
<keyword evidence="6 11" id="KW-0812">Transmembrane</keyword>
<evidence type="ECO:0000313" key="13">
    <source>
        <dbReference type="EMBL" id="BCD95883.1"/>
    </source>
</evidence>
<dbReference type="Pfam" id="PF07963">
    <property type="entry name" value="N_methyl"/>
    <property type="match status" value="1"/>
</dbReference>
<keyword evidence="4" id="KW-0488">Methylation</keyword>
<feature type="domain" description="General secretion pathway GspH" evidence="12">
    <location>
        <begin position="46"/>
        <end position="172"/>
    </location>
</feature>
<reference evidence="13 14" key="1">
    <citation type="journal article" date="2022" name="IScience">
        <title>An ultrasensitive nanofiber-based assay for enzymatic hydrolysis and deep-sea microbial degradation of cellulose.</title>
        <authorList>
            <person name="Tsudome M."/>
            <person name="Tachioka M."/>
            <person name="Miyazaki M."/>
            <person name="Uchimura K."/>
            <person name="Tsuda M."/>
            <person name="Takaki Y."/>
            <person name="Deguchi S."/>
        </authorList>
    </citation>
    <scope>NUCLEOTIDE SEQUENCE [LARGE SCALE GENOMIC DNA]</scope>
    <source>
        <strain evidence="13 14">GE09</strain>
    </source>
</reference>
<evidence type="ECO:0000256" key="1">
    <source>
        <dbReference type="ARBA" id="ARBA00004377"/>
    </source>
</evidence>
<dbReference type="AlphaFoldDB" id="A0AAN2BIG7"/>
<keyword evidence="5" id="KW-0997">Cell inner membrane</keyword>
<comment type="similarity">
    <text evidence="9">Belongs to the GSP H family.</text>
</comment>
<gene>
    <name evidence="13" type="ORF">MARGE09_P0082</name>
</gene>
<evidence type="ECO:0000256" key="3">
    <source>
        <dbReference type="ARBA" id="ARBA00022475"/>
    </source>
</evidence>
<protein>
    <recommendedName>
        <fullName evidence="2">Type II secretion system protein H</fullName>
    </recommendedName>
    <alternativeName>
        <fullName evidence="10">General secretion pathway protein H</fullName>
    </alternativeName>
</protein>
<dbReference type="GO" id="GO:0015627">
    <property type="term" value="C:type II protein secretion system complex"/>
    <property type="evidence" value="ECO:0007669"/>
    <property type="project" value="InterPro"/>
</dbReference>
<proteinExistence type="inferred from homology"/>
<comment type="subcellular location">
    <subcellularLocation>
        <location evidence="1">Cell inner membrane</location>
        <topology evidence="1">Single-pass membrane protein</topology>
    </subcellularLocation>
</comment>
<accession>A0AAN2BIG7</accession>
<keyword evidence="14" id="KW-1185">Reference proteome</keyword>
<evidence type="ECO:0000259" key="12">
    <source>
        <dbReference type="Pfam" id="PF12019"/>
    </source>
</evidence>
<sequence>MSRVYSGFTIVELMVVIVISAILMMMAVPSYQGFIKRNNVQSLQSRIAAAVVTARSEAASRNGVTTLCASNDGAKCGGVWNDGWIVFLDNGEGDSGVAQNAKREKDERVVLSFSNTGNYTLTVQSEEDNAAVDAFSFNSQGFSLNKTRALVTVCEPEGDIAYARGLIIERSGRTMTTRDLSGDDGIHESRFDDGFGNITVNNLSCG</sequence>
<dbReference type="InterPro" id="IPR022346">
    <property type="entry name" value="T2SS_GspH"/>
</dbReference>
<evidence type="ECO:0000256" key="7">
    <source>
        <dbReference type="ARBA" id="ARBA00022989"/>
    </source>
</evidence>
<dbReference type="InterPro" id="IPR012902">
    <property type="entry name" value="N_methyl_site"/>
</dbReference>
<evidence type="ECO:0000256" key="8">
    <source>
        <dbReference type="ARBA" id="ARBA00023136"/>
    </source>
</evidence>